<organism evidence="1 2">
    <name type="scientific">Cyphomyrmex costatus</name>
    <dbReference type="NCBI Taxonomy" id="456900"/>
    <lineage>
        <taxon>Eukaryota</taxon>
        <taxon>Metazoa</taxon>
        <taxon>Ecdysozoa</taxon>
        <taxon>Arthropoda</taxon>
        <taxon>Hexapoda</taxon>
        <taxon>Insecta</taxon>
        <taxon>Pterygota</taxon>
        <taxon>Neoptera</taxon>
        <taxon>Endopterygota</taxon>
        <taxon>Hymenoptera</taxon>
        <taxon>Apocrita</taxon>
        <taxon>Aculeata</taxon>
        <taxon>Formicoidea</taxon>
        <taxon>Formicidae</taxon>
        <taxon>Myrmicinae</taxon>
        <taxon>Cyphomyrmex</taxon>
    </lineage>
</organism>
<dbReference type="EMBL" id="KQ976973">
    <property type="protein sequence ID" value="KYN06645.1"/>
    <property type="molecule type" value="Genomic_DNA"/>
</dbReference>
<proteinExistence type="predicted"/>
<sequence length="183" mass="21931">HQFYYVCYIIQLPLNQFGVANSDDFWSSMQSALDESDVLHKDYKIKEVMDTWMNQDRYPILAIHMKRIYILILTNMCFRIPQYQNFVYCPGLMTANRTIWDKMLEIYLKKDPFTKSFPDKEHCLAFIYIIEKHARNDLILDHILTNFEILKPKLLTISAIITKILENIYSDEQIEKVNFIILY</sequence>
<reference evidence="1 2" key="1">
    <citation type="submission" date="2016-03" db="EMBL/GenBank/DDBJ databases">
        <title>Cyphomyrmex costatus WGS genome.</title>
        <authorList>
            <person name="Nygaard S."/>
            <person name="Hu H."/>
            <person name="Boomsma J."/>
            <person name="Zhang G."/>
        </authorList>
    </citation>
    <scope>NUCLEOTIDE SEQUENCE [LARGE SCALE GENOMIC DNA]</scope>
    <source>
        <strain evidence="1">MS0001</strain>
        <tissue evidence="1">Whole body</tissue>
    </source>
</reference>
<name>A0A195D158_9HYME</name>
<dbReference type="Proteomes" id="UP000078542">
    <property type="component" value="Unassembled WGS sequence"/>
</dbReference>
<gene>
    <name evidence="1" type="ORF">ALC62_02302</name>
</gene>
<dbReference type="AlphaFoldDB" id="A0A195D158"/>
<accession>A0A195D158</accession>
<evidence type="ECO:0000313" key="2">
    <source>
        <dbReference type="Proteomes" id="UP000078542"/>
    </source>
</evidence>
<keyword evidence="2" id="KW-1185">Reference proteome</keyword>
<dbReference type="Gene3D" id="1.10.390.10">
    <property type="entry name" value="Neutral Protease Domain 2"/>
    <property type="match status" value="1"/>
</dbReference>
<feature type="non-terminal residue" evidence="1">
    <location>
        <position position="1"/>
    </location>
</feature>
<dbReference type="InterPro" id="IPR027268">
    <property type="entry name" value="Peptidase_M4/M1_CTD_sf"/>
</dbReference>
<protein>
    <submittedName>
        <fullName evidence="1">Uncharacterized protein</fullName>
    </submittedName>
</protein>
<evidence type="ECO:0000313" key="1">
    <source>
        <dbReference type="EMBL" id="KYN06645.1"/>
    </source>
</evidence>
<dbReference type="Gene3D" id="1.25.50.20">
    <property type="match status" value="1"/>
</dbReference>